<dbReference type="GO" id="GO:0000127">
    <property type="term" value="C:transcription factor TFIIIC complex"/>
    <property type="evidence" value="ECO:0007669"/>
    <property type="project" value="InterPro"/>
</dbReference>
<feature type="region of interest" description="Disordered" evidence="1">
    <location>
        <begin position="44"/>
        <end position="76"/>
    </location>
</feature>
<proteinExistence type="predicted"/>
<sequence length="422" mass="45794">MFHLLSLVFSGELSISPQLPNEGIGEADELKTFESLSSVGGIGDDDVVNNSKRKNDMPSISENAKRHKPQLKADGDRREKGFPGINVLVNVETVFESDSFDLLKCDRIHGIALENAKVVEEVSCFSSFDNVEEGKLAPKIHLAASTTESSWDALPTYTNLLLSKSSINQIKLSPSNFKSVHSAICGAGEQGLSVDEIAEAVNLQGEEVAEAVVDALIAFRLAIKVNAFDSVRILDASYTSKYFFNVLGHDKAHKEGNGIQSRSRPLGINSCASEGIFPGQREHIYDSKIDPGVSLSGGDNAVGVGLSDNSSGSHFIAQPSGKSVIVLDPRTEKFHAQGNEVSPDRNLTAEKAGLVRPIFPWINGDGNTNTIVYRALSRRIIGFIMQNPGILEEDIINKMDVLNPQSCRRLLDTLVLDNYIMP</sequence>
<protein>
    <submittedName>
        <fullName evidence="2">Uncharacterized protein</fullName>
    </submittedName>
</protein>
<dbReference type="AlphaFoldDB" id="A0A835QVG3"/>
<gene>
    <name evidence="2" type="ORF">HPP92_011314</name>
</gene>
<dbReference type="EMBL" id="JADCNL010000005">
    <property type="protein sequence ID" value="KAG0480456.1"/>
    <property type="molecule type" value="Genomic_DNA"/>
</dbReference>
<accession>A0A835QVG3</accession>
<dbReference type="PANTHER" id="PTHR15180:SF1">
    <property type="entry name" value="GENERAL TRANSCRIPTION FACTOR 3C POLYPEPTIDE 1"/>
    <property type="match status" value="1"/>
</dbReference>
<comment type="caution">
    <text evidence="2">The sequence shown here is derived from an EMBL/GenBank/DDBJ whole genome shotgun (WGS) entry which is preliminary data.</text>
</comment>
<dbReference type="GO" id="GO:0003677">
    <property type="term" value="F:DNA binding"/>
    <property type="evidence" value="ECO:0007669"/>
    <property type="project" value="InterPro"/>
</dbReference>
<dbReference type="InterPro" id="IPR044210">
    <property type="entry name" value="Tfc3-like"/>
</dbReference>
<evidence type="ECO:0000313" key="3">
    <source>
        <dbReference type="Proteomes" id="UP000636800"/>
    </source>
</evidence>
<organism evidence="2 3">
    <name type="scientific">Vanilla planifolia</name>
    <name type="common">Vanilla</name>
    <dbReference type="NCBI Taxonomy" id="51239"/>
    <lineage>
        <taxon>Eukaryota</taxon>
        <taxon>Viridiplantae</taxon>
        <taxon>Streptophyta</taxon>
        <taxon>Embryophyta</taxon>
        <taxon>Tracheophyta</taxon>
        <taxon>Spermatophyta</taxon>
        <taxon>Magnoliopsida</taxon>
        <taxon>Liliopsida</taxon>
        <taxon>Asparagales</taxon>
        <taxon>Orchidaceae</taxon>
        <taxon>Vanilloideae</taxon>
        <taxon>Vanilleae</taxon>
        <taxon>Vanilla</taxon>
    </lineage>
</organism>
<reference evidence="2 3" key="1">
    <citation type="journal article" date="2020" name="Nat. Food">
        <title>A phased Vanilla planifolia genome enables genetic improvement of flavour and production.</title>
        <authorList>
            <person name="Hasing T."/>
            <person name="Tang H."/>
            <person name="Brym M."/>
            <person name="Khazi F."/>
            <person name="Huang T."/>
            <person name="Chambers A.H."/>
        </authorList>
    </citation>
    <scope>NUCLEOTIDE SEQUENCE [LARGE SCALE GENOMIC DNA]</scope>
    <source>
        <tissue evidence="2">Leaf</tissue>
    </source>
</reference>
<dbReference type="Proteomes" id="UP000636800">
    <property type="component" value="Chromosome 5"/>
</dbReference>
<dbReference type="PANTHER" id="PTHR15180">
    <property type="entry name" value="GENERAL TRANSCRIPTION FACTOR 3C POLYPEPTIDE 1"/>
    <property type="match status" value="1"/>
</dbReference>
<evidence type="ECO:0000256" key="1">
    <source>
        <dbReference type="SAM" id="MobiDB-lite"/>
    </source>
</evidence>
<evidence type="ECO:0000313" key="2">
    <source>
        <dbReference type="EMBL" id="KAG0480456.1"/>
    </source>
</evidence>
<dbReference type="GO" id="GO:0042791">
    <property type="term" value="P:5S class rRNA transcription by RNA polymerase III"/>
    <property type="evidence" value="ECO:0007669"/>
    <property type="project" value="TreeGrafter"/>
</dbReference>
<keyword evidence="3" id="KW-1185">Reference proteome</keyword>
<dbReference type="OrthoDB" id="428658at2759"/>
<dbReference type="GO" id="GO:0006384">
    <property type="term" value="P:transcription initiation at RNA polymerase III promoter"/>
    <property type="evidence" value="ECO:0007669"/>
    <property type="project" value="InterPro"/>
</dbReference>
<name>A0A835QVG3_VANPL</name>